<comment type="caution">
    <text evidence="1">The sequence shown here is derived from an EMBL/GenBank/DDBJ whole genome shotgun (WGS) entry which is preliminary data.</text>
</comment>
<evidence type="ECO:0000313" key="2">
    <source>
        <dbReference type="Proteomes" id="UP001595530"/>
    </source>
</evidence>
<gene>
    <name evidence="1" type="ORF">ACFOFO_01565</name>
</gene>
<protein>
    <recommendedName>
        <fullName evidence="3">TniQ protein</fullName>
    </recommendedName>
</protein>
<evidence type="ECO:0000313" key="1">
    <source>
        <dbReference type="EMBL" id="MFC3106659.1"/>
    </source>
</evidence>
<feature type="non-terminal residue" evidence="1">
    <location>
        <position position="271"/>
    </location>
</feature>
<evidence type="ECO:0008006" key="3">
    <source>
        <dbReference type="Google" id="ProtNLM"/>
    </source>
</evidence>
<accession>A0ABV7EV70</accession>
<reference evidence="2" key="1">
    <citation type="journal article" date="2019" name="Int. J. Syst. Evol. Microbiol.">
        <title>The Global Catalogue of Microorganisms (GCM) 10K type strain sequencing project: providing services to taxonomists for standard genome sequencing and annotation.</title>
        <authorList>
            <consortium name="The Broad Institute Genomics Platform"/>
            <consortium name="The Broad Institute Genome Sequencing Center for Infectious Disease"/>
            <person name="Wu L."/>
            <person name="Ma J."/>
        </authorList>
    </citation>
    <scope>NUCLEOTIDE SEQUENCE [LARGE SCALE GENOMIC DNA]</scope>
    <source>
        <strain evidence="2">KCTC 42986</strain>
    </source>
</reference>
<keyword evidence="2" id="KW-1185">Reference proteome</keyword>
<dbReference type="Proteomes" id="UP001595530">
    <property type="component" value="Unassembled WGS sequence"/>
</dbReference>
<organism evidence="1 2">
    <name type="scientific">Undibacterium arcticum</name>
    <dbReference type="NCBI Taxonomy" id="1762892"/>
    <lineage>
        <taxon>Bacteria</taxon>
        <taxon>Pseudomonadati</taxon>
        <taxon>Pseudomonadota</taxon>
        <taxon>Betaproteobacteria</taxon>
        <taxon>Burkholderiales</taxon>
        <taxon>Oxalobacteraceae</taxon>
        <taxon>Undibacterium</taxon>
    </lineage>
</organism>
<proteinExistence type="predicted"/>
<dbReference type="EMBL" id="JBHRTP010000003">
    <property type="protein sequence ID" value="MFC3106659.1"/>
    <property type="molecule type" value="Genomic_DNA"/>
</dbReference>
<sequence>MIERTVQVGQHRLEEMVPFDLSSYKDRQYLISAKLRYCPTCLQHGYHSMVFQHRAIMHCPIHGDLLVKCCLRCKGDIAATFSSIAANPFECRQCGDIFGATPTAKQVVSFASKVQQITTVRISLEREGRGHGRHSHLSTIFHRSDLECLSDRRLAKLLRTAYPDLHYQRPTRNVIHQKLLLDDLDEEGGDYSGIWIDALAIYLEVKRHIEQRIGCANRDYEDIHELLGFGAMEISVPGIAYSAGVALYQWRYLRIPHQTGHRFHGKLDTHS</sequence>
<name>A0ABV7EV70_9BURK</name>